<gene>
    <name evidence="3" type="ORF">LPB140_00990</name>
</gene>
<dbReference type="GO" id="GO:0008300">
    <property type="term" value="P:isoprenoid catabolic process"/>
    <property type="evidence" value="ECO:0007669"/>
    <property type="project" value="TreeGrafter"/>
</dbReference>
<dbReference type="GO" id="GO:0003824">
    <property type="term" value="F:catalytic activity"/>
    <property type="evidence" value="ECO:0007669"/>
    <property type="project" value="InterPro"/>
</dbReference>
<evidence type="ECO:0000313" key="3">
    <source>
        <dbReference type="EMBL" id="APG63441.1"/>
    </source>
</evidence>
<dbReference type="STRING" id="1913578.LPB140_00990"/>
<reference evidence="3 4" key="1">
    <citation type="submission" date="2016-11" db="EMBL/GenBank/DDBJ databases">
        <title>Sphingorhabdus sp. LPB0140, isolated from marine environment.</title>
        <authorList>
            <person name="Kim E."/>
            <person name="Yi H."/>
        </authorList>
    </citation>
    <scope>NUCLEOTIDE SEQUENCE [LARGE SCALE GENOMIC DNA]</scope>
    <source>
        <strain evidence="3 4">LPB0140</strain>
    </source>
</reference>
<dbReference type="SUPFAM" id="SSF52096">
    <property type="entry name" value="ClpP/crotonase"/>
    <property type="match status" value="1"/>
</dbReference>
<dbReference type="InterPro" id="IPR051683">
    <property type="entry name" value="Enoyl-CoA_Hydratase/Isomerase"/>
</dbReference>
<dbReference type="Pfam" id="PF00378">
    <property type="entry name" value="ECH_1"/>
    <property type="match status" value="1"/>
</dbReference>
<dbReference type="PANTHER" id="PTHR42964">
    <property type="entry name" value="ENOYL-COA HYDRATASE"/>
    <property type="match status" value="1"/>
</dbReference>
<dbReference type="EMBL" id="CP018154">
    <property type="protein sequence ID" value="APG63441.1"/>
    <property type="molecule type" value="Genomic_DNA"/>
</dbReference>
<dbReference type="InterPro" id="IPR001753">
    <property type="entry name" value="Enoyl-CoA_hydra/iso"/>
</dbReference>
<evidence type="ECO:0000313" key="4">
    <source>
        <dbReference type="Proteomes" id="UP000242561"/>
    </source>
</evidence>
<dbReference type="InterPro" id="IPR029045">
    <property type="entry name" value="ClpP/crotonase-like_dom_sf"/>
</dbReference>
<comment type="similarity">
    <text evidence="1 2">Belongs to the enoyl-CoA hydratase/isomerase family.</text>
</comment>
<dbReference type="CDD" id="cd06558">
    <property type="entry name" value="crotonase-like"/>
    <property type="match status" value="1"/>
</dbReference>
<protein>
    <submittedName>
        <fullName evidence="3">Enoyl-CoA hydratase</fullName>
    </submittedName>
</protein>
<name>A0A1L3JE64_9SPHN</name>
<proteinExistence type="inferred from homology"/>
<evidence type="ECO:0000256" key="2">
    <source>
        <dbReference type="RuleBase" id="RU003707"/>
    </source>
</evidence>
<dbReference type="PROSITE" id="PS00166">
    <property type="entry name" value="ENOYL_COA_HYDRATASE"/>
    <property type="match status" value="1"/>
</dbReference>
<evidence type="ECO:0000256" key="1">
    <source>
        <dbReference type="ARBA" id="ARBA00005254"/>
    </source>
</evidence>
<dbReference type="PANTHER" id="PTHR42964:SF1">
    <property type="entry name" value="POLYKETIDE BIOSYNTHESIS ENOYL-COA HYDRATASE PKSH-RELATED"/>
    <property type="match status" value="1"/>
</dbReference>
<dbReference type="InterPro" id="IPR018376">
    <property type="entry name" value="Enoyl-CoA_hyd/isom_CS"/>
</dbReference>
<accession>A0A1L3JE64</accession>
<dbReference type="Gene3D" id="3.90.226.10">
    <property type="entry name" value="2-enoyl-CoA Hydratase, Chain A, domain 1"/>
    <property type="match status" value="1"/>
</dbReference>
<sequence length="255" mass="27577">MTLRLEKKGKIAHLMIDRPDKRNAFNQIMWDLFPILLADAMDDDNIRVLMVHASKQNAAFCAGADIGEFASGAPDPIWRAKNQASIAKVQYELARAAKPTIAVIDGDCVGGGCGIAIACDMRVSGHDARYGITPSKLGLVYSLHDTKLLTDLVGPSQAKRILYSGALLDAAEAARIGLITILSQNPYVDADELAQQICATSAHSQRESKKMIRRILDGQADDDAQTSALFNAAFDGPDFAEGVDAFLNKRKPDFT</sequence>
<dbReference type="AlphaFoldDB" id="A0A1L3JE64"/>
<dbReference type="Gene3D" id="1.10.12.10">
    <property type="entry name" value="Lyase 2-enoyl-coa Hydratase, Chain A, domain 2"/>
    <property type="match status" value="1"/>
</dbReference>
<dbReference type="RefSeq" id="WP_072560087.1">
    <property type="nucleotide sequence ID" value="NZ_CP018154.1"/>
</dbReference>
<keyword evidence="4" id="KW-1185">Reference proteome</keyword>
<dbReference type="OrthoDB" id="9810797at2"/>
<dbReference type="Proteomes" id="UP000242561">
    <property type="component" value="Chromosome"/>
</dbReference>
<organism evidence="3 4">
    <name type="scientific">Sphingorhabdus lutea</name>
    <dbReference type="NCBI Taxonomy" id="1913578"/>
    <lineage>
        <taxon>Bacteria</taxon>
        <taxon>Pseudomonadati</taxon>
        <taxon>Pseudomonadota</taxon>
        <taxon>Alphaproteobacteria</taxon>
        <taxon>Sphingomonadales</taxon>
        <taxon>Sphingomonadaceae</taxon>
        <taxon>Sphingorhabdus</taxon>
    </lineage>
</organism>
<dbReference type="InterPro" id="IPR014748">
    <property type="entry name" value="Enoyl-CoA_hydra_C"/>
</dbReference>
<dbReference type="KEGG" id="sphl:LPB140_00990"/>